<comment type="caution">
    <text evidence="2">The sequence shown here is derived from an EMBL/GenBank/DDBJ whole genome shotgun (WGS) entry which is preliminary data.</text>
</comment>
<organism evidence="2 3">
    <name type="scientific">Ananas comosus</name>
    <name type="common">Pineapple</name>
    <name type="synonym">Ananas ananas</name>
    <dbReference type="NCBI Taxonomy" id="4615"/>
    <lineage>
        <taxon>Eukaryota</taxon>
        <taxon>Viridiplantae</taxon>
        <taxon>Streptophyta</taxon>
        <taxon>Embryophyta</taxon>
        <taxon>Tracheophyta</taxon>
        <taxon>Spermatophyta</taxon>
        <taxon>Magnoliopsida</taxon>
        <taxon>Liliopsida</taxon>
        <taxon>Poales</taxon>
        <taxon>Bromeliaceae</taxon>
        <taxon>Bromelioideae</taxon>
        <taxon>Ananas</taxon>
    </lineage>
</organism>
<dbReference type="EMBL" id="LSRQ01002600">
    <property type="protein sequence ID" value="OAY73737.1"/>
    <property type="molecule type" value="Genomic_DNA"/>
</dbReference>
<dbReference type="AlphaFoldDB" id="A0A199V9F9"/>
<feature type="region of interest" description="Disordered" evidence="1">
    <location>
        <begin position="61"/>
        <end position="84"/>
    </location>
</feature>
<gene>
    <name evidence="2" type="ORF">ACMD2_26318</name>
</gene>
<dbReference type="Proteomes" id="UP000092600">
    <property type="component" value="Unassembled WGS sequence"/>
</dbReference>
<reference evidence="2 3" key="1">
    <citation type="journal article" date="2016" name="DNA Res.">
        <title>The draft genome of MD-2 pineapple using hybrid error correction of long reads.</title>
        <authorList>
            <person name="Redwan R.M."/>
            <person name="Saidin A."/>
            <person name="Kumar S.V."/>
        </authorList>
    </citation>
    <scope>NUCLEOTIDE SEQUENCE [LARGE SCALE GENOMIC DNA]</scope>
    <source>
        <strain evidence="3">cv. MD2</strain>
        <tissue evidence="2">Leaf</tissue>
    </source>
</reference>
<evidence type="ECO:0000256" key="1">
    <source>
        <dbReference type="SAM" id="MobiDB-lite"/>
    </source>
</evidence>
<evidence type="ECO:0000313" key="3">
    <source>
        <dbReference type="Proteomes" id="UP000092600"/>
    </source>
</evidence>
<name>A0A199V9F9_ANACO</name>
<accession>A0A199V9F9</accession>
<protein>
    <submittedName>
        <fullName evidence="2">Uncharacterized protein</fullName>
    </submittedName>
</protein>
<sequence>MAYLAIFDLPSKDLRYSVVLLSPPQESSLEMEDGVPKRRLITRSSSSIAFDSSKKHFPALSKIKQKTEEKKKKKKTSRNLICES</sequence>
<evidence type="ECO:0000313" key="2">
    <source>
        <dbReference type="EMBL" id="OAY73737.1"/>
    </source>
</evidence>
<proteinExistence type="predicted"/>